<gene>
    <name evidence="2" type="ORF">E4021_01080</name>
</gene>
<sequence length="212" mass="24054">MGTFKTSKVKKKWKVRERENKFKFWQSPSNLLRSAPDNSDHPFALPTFCTTGPEGVPRPRIVVLRAVDAAITELRCYTDRRSVKAEHLAAGSEGSYLFWDPDTSLQVMAGGPTHWAPEDEARNAFRKLPKHGRKAYATVSAPGTKVPHPTSGLPEDWDERQVADTDYAIHHFGILITRLRWADVLHLDRQGNTRMTGSRSDGGDWYWEWAIP</sequence>
<dbReference type="OrthoDB" id="1493996at2"/>
<accession>A0A4S4NMP7</accession>
<proteinExistence type="predicted"/>
<feature type="domain" description="Pyridoxamine 5'-phosphate oxidase Alr4036 family FMN-binding" evidence="1">
    <location>
        <begin position="33"/>
        <end position="107"/>
    </location>
</feature>
<evidence type="ECO:0000259" key="1">
    <source>
        <dbReference type="Pfam" id="PF12766"/>
    </source>
</evidence>
<organism evidence="2 3">
    <name type="scientific">Neolewinella litorea</name>
    <dbReference type="NCBI Taxonomy" id="2562452"/>
    <lineage>
        <taxon>Bacteria</taxon>
        <taxon>Pseudomonadati</taxon>
        <taxon>Bacteroidota</taxon>
        <taxon>Saprospiria</taxon>
        <taxon>Saprospirales</taxon>
        <taxon>Lewinellaceae</taxon>
        <taxon>Neolewinella</taxon>
    </lineage>
</organism>
<dbReference type="InterPro" id="IPR024624">
    <property type="entry name" value="Pyridox_Oxase_Alr4036_FMN-bd"/>
</dbReference>
<dbReference type="Pfam" id="PF12766">
    <property type="entry name" value="Pyridox_oxase_2"/>
    <property type="match status" value="1"/>
</dbReference>
<dbReference type="GO" id="GO:0010181">
    <property type="term" value="F:FMN binding"/>
    <property type="evidence" value="ECO:0007669"/>
    <property type="project" value="InterPro"/>
</dbReference>
<name>A0A4S4NMP7_9BACT</name>
<dbReference type="Proteomes" id="UP000308528">
    <property type="component" value="Unassembled WGS sequence"/>
</dbReference>
<dbReference type="AlphaFoldDB" id="A0A4S4NMP7"/>
<keyword evidence="3" id="KW-1185">Reference proteome</keyword>
<evidence type="ECO:0000313" key="3">
    <source>
        <dbReference type="Proteomes" id="UP000308528"/>
    </source>
</evidence>
<evidence type="ECO:0000313" key="2">
    <source>
        <dbReference type="EMBL" id="THH41219.1"/>
    </source>
</evidence>
<dbReference type="InterPro" id="IPR012349">
    <property type="entry name" value="Split_barrel_FMN-bd"/>
</dbReference>
<dbReference type="SUPFAM" id="SSF50475">
    <property type="entry name" value="FMN-binding split barrel"/>
    <property type="match status" value="1"/>
</dbReference>
<dbReference type="Gene3D" id="2.30.110.10">
    <property type="entry name" value="Electron Transport, Fmn-binding Protein, Chain A"/>
    <property type="match status" value="1"/>
</dbReference>
<reference evidence="2 3" key="1">
    <citation type="submission" date="2019-04" db="EMBL/GenBank/DDBJ databases">
        <title>Lewinella litorea sp. nov., isolated from a marine sand.</title>
        <authorList>
            <person name="Yoon J.-H."/>
        </authorList>
    </citation>
    <scope>NUCLEOTIDE SEQUENCE [LARGE SCALE GENOMIC DNA]</scope>
    <source>
        <strain evidence="2 3">HSMS-39</strain>
    </source>
</reference>
<dbReference type="EMBL" id="SRSF01000001">
    <property type="protein sequence ID" value="THH41219.1"/>
    <property type="molecule type" value="Genomic_DNA"/>
</dbReference>
<comment type="caution">
    <text evidence="2">The sequence shown here is derived from an EMBL/GenBank/DDBJ whole genome shotgun (WGS) entry which is preliminary data.</text>
</comment>
<protein>
    <recommendedName>
        <fullName evidence="1">Pyridoxamine 5'-phosphate oxidase Alr4036 family FMN-binding domain-containing protein</fullName>
    </recommendedName>
</protein>